<protein>
    <submittedName>
        <fullName evidence="3">T9SS C-terminal target domain-containing protein</fullName>
    </submittedName>
</protein>
<evidence type="ECO:0000256" key="1">
    <source>
        <dbReference type="SAM" id="SignalP"/>
    </source>
</evidence>
<dbReference type="Gene3D" id="2.60.120.200">
    <property type="match status" value="1"/>
</dbReference>
<dbReference type="GO" id="GO:0005975">
    <property type="term" value="P:carbohydrate metabolic process"/>
    <property type="evidence" value="ECO:0007669"/>
    <property type="project" value="UniProtKB-ARBA"/>
</dbReference>
<dbReference type="InterPro" id="IPR036116">
    <property type="entry name" value="FN3_sf"/>
</dbReference>
<dbReference type="InterPro" id="IPR013783">
    <property type="entry name" value="Ig-like_fold"/>
</dbReference>
<feature type="signal peptide" evidence="1">
    <location>
        <begin position="1"/>
        <end position="29"/>
    </location>
</feature>
<dbReference type="Proteomes" id="UP000263900">
    <property type="component" value="Chromosome"/>
</dbReference>
<dbReference type="Pfam" id="PF13385">
    <property type="entry name" value="Laminin_G_3"/>
    <property type="match status" value="1"/>
</dbReference>
<feature type="domain" description="Fibronectin type-III" evidence="2">
    <location>
        <begin position="242"/>
        <end position="333"/>
    </location>
</feature>
<dbReference type="SUPFAM" id="SSF49265">
    <property type="entry name" value="Fibronectin type III"/>
    <property type="match status" value="1"/>
</dbReference>
<dbReference type="KEGG" id="pseg:D3H65_01735"/>
<dbReference type="NCBIfam" id="TIGR04183">
    <property type="entry name" value="Por_Secre_tail"/>
    <property type="match status" value="1"/>
</dbReference>
<accession>A0A3B7MGQ0</accession>
<dbReference type="OrthoDB" id="101122at2"/>
<dbReference type="InterPro" id="IPR013320">
    <property type="entry name" value="ConA-like_dom_sf"/>
</dbReference>
<name>A0A3B7MGQ0_9BACT</name>
<gene>
    <name evidence="3" type="ORF">D3H65_01735</name>
</gene>
<dbReference type="InterPro" id="IPR003961">
    <property type="entry name" value="FN3_dom"/>
</dbReference>
<feature type="chain" id="PRO_5017590828" evidence="1">
    <location>
        <begin position="30"/>
        <end position="3730"/>
    </location>
</feature>
<evidence type="ECO:0000313" key="4">
    <source>
        <dbReference type="Proteomes" id="UP000263900"/>
    </source>
</evidence>
<dbReference type="GO" id="GO:0004553">
    <property type="term" value="F:hydrolase activity, hydrolyzing O-glycosyl compounds"/>
    <property type="evidence" value="ECO:0007669"/>
    <property type="project" value="UniProtKB-ARBA"/>
</dbReference>
<evidence type="ECO:0000313" key="3">
    <source>
        <dbReference type="EMBL" id="AXY72767.1"/>
    </source>
</evidence>
<sequence>MRNKSRSISSCKYLLAIMLMVGLGLTSHAQSITNYTFAASTGTFTALSAPLTTTWSGNTDDASSALIPIGFDFWYMGVRYTNISASSNGWITLGSTISDNLYTNNLTSGGAPRPVIAPLWDDLELGAFTNVTYQTTGTTGSRVFTLQYLNTRWYYLNPGIVMSFQVKLYEATGRVQFVYRPEATAALQASASIGITAAATGSGNFLSVNNAGTSVSSTNEANVTSKPVSGRTYSFTPPVLTAPGSLTFTGISSSAMTLNWTDLSSTERGFVIYSSTDGVNYNFVTQTAPNITSSVQSGLATNTTYYWQVFALSEGALSTALSGSQTTSCAAPAAPTVTSPVNYCQNATATALTATGSNLLWSTGSSQSGTAGGTATLTTNTYVDAVYVANNKKTNFTTTVPNVTISTVSYYIPAFQTVTGLVLALFNNAGTVIATSTTTTTQTAGASAIAISNTFNYTITNAGNYSIGVLSGSGVIGSDNPSFPITEPTGTINITGVSTAGARCFNNIQFTTNAGSATAPIPSTATTGSVNYFVTQTVGGCVSAPATITVNVTAPNISQVPTTGLIANYRFNGNANDATGNNNGVLQNSPASTADRFNIAGRALQFDGSSQYISTTNSYVNPGDFTISIWFKTATTTGGKLIGFGREQTGASGQFDRHIYMNNAGQLYFGVYPNTVVTVNSTQSYNDNNWHLATATLSSTTGMALYVDGVQVGANTTTTTAENYTGYWRIGYDNVSGWISTPTSFYFNGSLDDALIYSRALSPAEVAITYNSPDGAGNNGPVCAGSTVTLSATTLPGATYSWIGPGFSSVQQNPSFTYTAAAAGTYTLQVTAGGCTATAYTNVSSSTNTGQWTGVVSTDWANGANWCTGIAPTAATNVVISASAVRMPTISSSVTCNSLTINAGATLTIAAAGILNIGGTLTNNGTVANTGTINFNGTSGQQTFSGINTFYNLTLTNANGLLLPAAITVSNNLSIAAGTLDANNFNIAINGNWTNNAAAAAFIPGTGTVTFGAATGQTIGGSFATTFNNLTLANTADTVTLTSNINIQGNLFIASGTFNLGAFTANRTTAGGILTVSNNATLRIGGTNTYPANYTTNTLVVASTVEYAGANQAVANQAYGNLKLSSSAGAAVKTFPATALTILGNLSSTIGTGTAVSFTAASNITINGNITIGASTTFNSSSFTHTIGGNWVNNGVFIGSTGTIVLTGAGKSISGSGAQNFNHLTVSASLLGLPAGSISLSGSLLTTGAGSITQAAGGTVVMSGTGATISGQGIVLENLTVSGTVSTAANLTLTGNLSVSGSFTTGAGIFTMSGTGKTITGAGTKNFGILSISGTLTTDAGFSISNSLAVTGSFTASAGAATFTGTSKLSGTANLFNVVINGTSLQLSANALLGIASGLTLTAGTLDVTTATPNTVNFNGAGAQNINGITYFNLNLSAGGNKTATGAFTVNNTITIASGVTFIPGNFTHSIYNNWNNLGSFTAGTSTIQFLGNLNSHIIGNTTFNSLTVNLDNASTSLFLDDNISASIVNMVQGVLRTGVDTLTITSDRTGNGKILGTVQRIHAFNIGTAYAFESPWNTISFTVALGVNKIVMVISEDNVNDFPFGAAVNEQITISIPNGTYVVGSLSFDYEKEKLNGNNENTMVLWQNSGSGWVQRGKTTNSTNPEYVTLIVLGSLDGRWTLSSASNVVRWNGSVSTDWNTAANWTVTSGLPSTPPSATDIVELGTVTFNFQPAISTSAVAKNIRFGSAKAVTLSMAAGGSLTTAGNIDGTWTANALHTIQVNGQTLSVGGDLNLSDGVAGQAIQLNIGTGTVNVTGALAQSVDASVTFSGAGTLNLAGNFNYLSGSFTPGSGTMVYNGTANQVIARVTYNNLTINKTTALASISDSTNILGNVSLLNGELDNNAPLNIRGNVLISAGAVMLNNARLYVGGNWTNNGSYTGAGPGIQFNGTGTQTVNASTFNNVLVNKPVGSSVLLTGNMVVKGDLTVLSGTLDIQTYDCNRQTQGGNATLAQNGTFIIGANNPPLNFANYLLDNSSTVVFNGSAAQTLQLQGINFGNLIMRNAGIKTLTSPATVNGNLTIESGASFNADTNTISLQGNWTNNGTFIPGTSTLLCSGSGKTISGLTTFNKVTVVGSYTVLNDVTFNTLLNITSTGSITGGPTLQVTMNGDLINSGVLNTLGTTIFTGNVVQTLSLINAVTTVAMTVYFNGTVSPVLNSTSVPQFGNLFINNTAGVYPSVGWTILLGLTIGNGASFNGGVSTHNILGAVTNNGTITSSGRLNFIPSSTATVNLGTNFNSTGTVVFGGTGAMTLAGAPASFRHVIIANTNAAGVTPSSNWSLAGDLIINSGALLNAGSFTHTVSGHITDNGVLNSGSSTFILNGTVNQQLYGLPAFNNLTLNKPSGVAALLSGTTVNGVLNFIHGQIVTDSNMVIQPASGTVTGAAQSTGWINGNLRKYISTGTTVKLFEVGDSLQYTPVSVAFANVTTGGYLTTATVPTDQPQINSSQINAALSVNRYWTLVNSGIAFTTYNATFNFAPTDVDPGVITASLIGGMYSNGTWIYPTVGAITATSIQLTGIADFGSFQVGMRVILVKTWDGGAGTRNWSDAANWNTDGVPTAIDDVNLNAGDTIFIDVAATTKHLILNNSSLQLTIGAGHTLQVSGDLTVTNGTLNTEAAFPTVQGNVSLPGGTIGFTGTGTQTIPAYQYYNLASSSTGTRLLPATGTIAIAGSFTPGNNAYTITGSTINYNGFGQQNIASFKYNNLTLGNTGIKYFSSDTTSVAGALTTMDAATADAVTNSSTISYNGTTGQTITPLSYYNLDVSLTGGGSITLPNIPVNHNLSVSSGSVSIGVDATPLSFAIGSNITVAAGAAFQVATTSNATHQLTIGGDVINNGTFNLRPDANSFCNVLFNKDGIQTIGGSGAVTSFNNISINQGVSFNNYLDVTAANFSAPDGFLTLNNGAFNLNSTGASVMPFTADIATGNTLIPATAGLWVNAGTIRSANMNWTVAGQVKVTGGAMNMGSVADNAVIPLSTAMFTVAAGNLNLASRISNPGAAWTFNMKEGTVAVNTQGSTVAGIAPFNMDTPGAVFDMAGGTLIIQRAGGTAGQNLGYYNLSTQGPGFAGGTLQMGNAATPAAQTMDIVSTQPLFNLAVGSANTTALLQTSNLTVKNNVVITAGTLNISNKLLKIGDSISNNGSFIASAGTIEMNGLTPQTIPAAAFTGNLVNNLTINNVMGVTLGGTLDLSGILLAATGSFNTSTFLTLTSTAVKTALIDGSGAGNVLGNVTMQRYVPSGFGYKYLGSPFQAATVNELADDLNLGASFPVLYRYDESLPSLGWITYTNTTGALHPGEGYAANLGPASAPATIDMTGVVNNGNLSFPALFNHNQPFTQGFNLVGNPYPSPIDWDLAAGWSRTNVDNAVYYFNAGTTNQYTGTYSSYINGVSSDNTAGNIIAAMQGFFVHVSNGSFPVAASMSINNNARINNLVPDFRRRPASTLPLLRLSAGFADETTITDPIVVYFDDQDASRAFDREMDALKLMNTDPLVPNLYAVATDTARLSICAWPHMRDSADKIPLGLEIKKAGWISFHTQAFERIPRGSRIYLYDAKTGINQDLQVNPLYRLYLEPGEYRNRFYLLFNRQGSVQQPDTAVGIFRAYSSAGRLVAYINAASGEKCTVAITNMQGQVLLRRQLNGNGYHELGNTLINGVYVISFYTQHGVVSQRVMISH</sequence>
<reference evidence="3 4" key="1">
    <citation type="submission" date="2018-09" db="EMBL/GenBank/DDBJ databases">
        <title>Genome sequencing of strain 6GH32-13.</title>
        <authorList>
            <person name="Weon H.-Y."/>
            <person name="Heo J."/>
            <person name="Kwon S.-W."/>
        </authorList>
    </citation>
    <scope>NUCLEOTIDE SEQUENCE [LARGE SCALE GENOMIC DNA]</scope>
    <source>
        <strain evidence="3 4">5GH32-13</strain>
    </source>
</reference>
<organism evidence="3 4">
    <name type="scientific">Paraflavitalea soli</name>
    <dbReference type="NCBI Taxonomy" id="2315862"/>
    <lineage>
        <taxon>Bacteria</taxon>
        <taxon>Pseudomonadati</taxon>
        <taxon>Bacteroidota</taxon>
        <taxon>Chitinophagia</taxon>
        <taxon>Chitinophagales</taxon>
        <taxon>Chitinophagaceae</taxon>
        <taxon>Paraflavitalea</taxon>
    </lineage>
</organism>
<keyword evidence="1" id="KW-0732">Signal</keyword>
<dbReference type="PROSITE" id="PS50853">
    <property type="entry name" value="FN3"/>
    <property type="match status" value="1"/>
</dbReference>
<evidence type="ECO:0000259" key="2">
    <source>
        <dbReference type="PROSITE" id="PS50853"/>
    </source>
</evidence>
<dbReference type="InterPro" id="IPR026444">
    <property type="entry name" value="Secre_tail"/>
</dbReference>
<keyword evidence="4" id="KW-1185">Reference proteome</keyword>
<dbReference type="Gene3D" id="2.60.40.10">
    <property type="entry name" value="Immunoglobulins"/>
    <property type="match status" value="1"/>
</dbReference>
<dbReference type="SUPFAM" id="SSF49899">
    <property type="entry name" value="Concanavalin A-like lectins/glucanases"/>
    <property type="match status" value="1"/>
</dbReference>
<dbReference type="EMBL" id="CP032157">
    <property type="protein sequence ID" value="AXY72767.1"/>
    <property type="molecule type" value="Genomic_DNA"/>
</dbReference>
<proteinExistence type="predicted"/>